<protein>
    <submittedName>
        <fullName evidence="1">Uncharacterized protein</fullName>
    </submittedName>
</protein>
<reference evidence="1 2" key="1">
    <citation type="journal article" date="2018" name="Nat. Biotechnol.">
        <title>A standardized bacterial taxonomy based on genome phylogeny substantially revises the tree of life.</title>
        <authorList>
            <person name="Parks D.H."/>
            <person name="Chuvochina M."/>
            <person name="Waite D.W."/>
            <person name="Rinke C."/>
            <person name="Skarshewski A."/>
            <person name="Chaumeil P.A."/>
            <person name="Hugenholtz P."/>
        </authorList>
    </citation>
    <scope>NUCLEOTIDE SEQUENCE [LARGE SCALE GENOMIC DNA]</scope>
    <source>
        <strain evidence="1">UBA9375</strain>
    </source>
</reference>
<dbReference type="AlphaFoldDB" id="A0A3D3R374"/>
<gene>
    <name evidence="1" type="ORF">DIT97_05065</name>
</gene>
<proteinExistence type="predicted"/>
<accession>A0A3D3R374</accession>
<dbReference type="Proteomes" id="UP000263642">
    <property type="component" value="Unassembled WGS sequence"/>
</dbReference>
<evidence type="ECO:0000313" key="2">
    <source>
        <dbReference type="Proteomes" id="UP000263642"/>
    </source>
</evidence>
<evidence type="ECO:0000313" key="1">
    <source>
        <dbReference type="EMBL" id="HCO22447.1"/>
    </source>
</evidence>
<comment type="caution">
    <text evidence="1">The sequence shown here is derived from an EMBL/GenBank/DDBJ whole genome shotgun (WGS) entry which is preliminary data.</text>
</comment>
<organism evidence="1 2">
    <name type="scientific">Gimesia maris</name>
    <dbReference type="NCBI Taxonomy" id="122"/>
    <lineage>
        <taxon>Bacteria</taxon>
        <taxon>Pseudomonadati</taxon>
        <taxon>Planctomycetota</taxon>
        <taxon>Planctomycetia</taxon>
        <taxon>Planctomycetales</taxon>
        <taxon>Planctomycetaceae</taxon>
        <taxon>Gimesia</taxon>
    </lineage>
</organism>
<dbReference type="EMBL" id="DQAY01000033">
    <property type="protein sequence ID" value="HCO22447.1"/>
    <property type="molecule type" value="Genomic_DNA"/>
</dbReference>
<name>A0A3D3R374_9PLAN</name>
<sequence length="206" mass="23425">MNKYKGVEGINQITEAVFYCREKWEMERSCIEGSALLAKVLRRLGYSNAYLLTVHIQINNGALQRWADENGISDVEVDVLECEIESAFQIQIGKGVFSADRWPGHLVVVVPAVLENQHVVIDMTILQANLPDRNIIIEDPVTFYTAETFVTGETLYKFDINNARFIYEAYPEDKSYNDDHDCMELDGIDEAESYVLKLLFNESVSG</sequence>